<feature type="domain" description="HTH cro/C1-type" evidence="2">
    <location>
        <begin position="28"/>
        <end position="88"/>
    </location>
</feature>
<dbReference type="Gene3D" id="1.10.260.40">
    <property type="entry name" value="lambda repressor-like DNA-binding domains"/>
    <property type="match status" value="1"/>
</dbReference>
<dbReference type="EMBL" id="LFBV01000012">
    <property type="protein sequence ID" value="OKH90425.1"/>
    <property type="molecule type" value="Genomic_DNA"/>
</dbReference>
<evidence type="ECO:0000313" key="3">
    <source>
        <dbReference type="EMBL" id="OKH90425.1"/>
    </source>
</evidence>
<dbReference type="SUPFAM" id="SSF47413">
    <property type="entry name" value="lambda repressor-like DNA-binding domains"/>
    <property type="match status" value="1"/>
</dbReference>
<dbReference type="Proteomes" id="UP000186455">
    <property type="component" value="Unassembled WGS sequence"/>
</dbReference>
<protein>
    <recommendedName>
        <fullName evidence="2">HTH cro/C1-type domain-containing protein</fullName>
    </recommendedName>
</protein>
<reference evidence="3 4" key="1">
    <citation type="submission" date="2015-06" db="EMBL/GenBank/DDBJ databases">
        <title>Cloning and characterization of the uncialamcin biosynthetic gene cluster.</title>
        <authorList>
            <person name="Yan X."/>
            <person name="Huang T."/>
            <person name="Ge H."/>
            <person name="Shen B."/>
        </authorList>
    </citation>
    <scope>NUCLEOTIDE SEQUENCE [LARGE SCALE GENOMIC DNA]</scope>
    <source>
        <strain evidence="3 4">DCA2648</strain>
    </source>
</reference>
<evidence type="ECO:0000313" key="4">
    <source>
        <dbReference type="Proteomes" id="UP000186455"/>
    </source>
</evidence>
<comment type="caution">
    <text evidence="3">The sequence shown here is derived from an EMBL/GenBank/DDBJ whole genome shotgun (WGS) entry which is preliminary data.</text>
</comment>
<evidence type="ECO:0000256" key="1">
    <source>
        <dbReference type="SAM" id="MobiDB-lite"/>
    </source>
</evidence>
<feature type="region of interest" description="Disordered" evidence="1">
    <location>
        <begin position="193"/>
        <end position="229"/>
    </location>
</feature>
<dbReference type="GO" id="GO:0003677">
    <property type="term" value="F:DNA binding"/>
    <property type="evidence" value="ECO:0007669"/>
    <property type="project" value="InterPro"/>
</dbReference>
<organism evidence="3 4">
    <name type="scientific">Streptomyces uncialis</name>
    <dbReference type="NCBI Taxonomy" id="1048205"/>
    <lineage>
        <taxon>Bacteria</taxon>
        <taxon>Bacillati</taxon>
        <taxon>Actinomycetota</taxon>
        <taxon>Actinomycetes</taxon>
        <taxon>Kitasatosporales</taxon>
        <taxon>Streptomycetaceae</taxon>
        <taxon>Streptomyces</taxon>
    </lineage>
</organism>
<feature type="compositionally biased region" description="Basic and acidic residues" evidence="1">
    <location>
        <begin position="164"/>
        <end position="175"/>
    </location>
</feature>
<evidence type="ECO:0000259" key="2">
    <source>
        <dbReference type="PROSITE" id="PS50943"/>
    </source>
</evidence>
<dbReference type="RefSeq" id="WP_073795381.1">
    <property type="nucleotide sequence ID" value="NZ_LFBV01000012.1"/>
</dbReference>
<dbReference type="CDD" id="cd00093">
    <property type="entry name" value="HTH_XRE"/>
    <property type="match status" value="1"/>
</dbReference>
<dbReference type="InterPro" id="IPR001387">
    <property type="entry name" value="Cro/C1-type_HTH"/>
</dbReference>
<proteinExistence type="predicted"/>
<dbReference type="STRING" id="1048205.AB852_35205"/>
<keyword evidence="4" id="KW-1185">Reference proteome</keyword>
<feature type="compositionally biased region" description="Acidic residues" evidence="1">
    <location>
        <begin position="220"/>
        <end position="229"/>
    </location>
</feature>
<dbReference type="InterPro" id="IPR010982">
    <property type="entry name" value="Lambda_DNA-bd_dom_sf"/>
</dbReference>
<dbReference type="AlphaFoldDB" id="A0A1Q4UY03"/>
<accession>A0A1Q4UY03</accession>
<feature type="region of interest" description="Disordered" evidence="1">
    <location>
        <begin position="156"/>
        <end position="175"/>
    </location>
</feature>
<dbReference type="PROSITE" id="PS50943">
    <property type="entry name" value="HTH_CROC1"/>
    <property type="match status" value="1"/>
</dbReference>
<sequence>MTQRDFDDEEDDFPEWVDRIKANVAGEVRRRRKGRGWSAQDLADRCEELGHPIPRNVIANMESGRRASLPLVDVMVLAAALETYPVHLIFPVGYIEKTQELPFQELVPTWDALRRFTGEEDVFENDPGMVSEFEHHTLLVRTALAALDEEKQARFDTRTAASRAQRENAERQQAEYADRAIAAKYQLRVLRREIREDGATPPDLPPALHDVDPPGTNPETDTDPTEESA</sequence>
<name>A0A1Q4UY03_9ACTN</name>
<gene>
    <name evidence="3" type="ORF">AB852_35205</name>
</gene>